<evidence type="ECO:0000256" key="2">
    <source>
        <dbReference type="SAM" id="Coils"/>
    </source>
</evidence>
<proteinExistence type="predicted"/>
<accession>A0A1X6WT68</accession>
<evidence type="ECO:0000259" key="4">
    <source>
        <dbReference type="PROSITE" id="PS50937"/>
    </source>
</evidence>
<dbReference type="GO" id="GO:0003700">
    <property type="term" value="F:DNA-binding transcription factor activity"/>
    <property type="evidence" value="ECO:0007669"/>
    <property type="project" value="InterPro"/>
</dbReference>
<feature type="domain" description="HTH merR-type" evidence="4">
    <location>
        <begin position="1"/>
        <end position="70"/>
    </location>
</feature>
<keyword evidence="2" id="KW-0175">Coiled coil</keyword>
<dbReference type="PROSITE" id="PS50937">
    <property type="entry name" value="HTH_MERR_2"/>
    <property type="match status" value="1"/>
</dbReference>
<feature type="region of interest" description="Disordered" evidence="3">
    <location>
        <begin position="273"/>
        <end position="294"/>
    </location>
</feature>
<dbReference type="EMBL" id="FWFG01000010">
    <property type="protein sequence ID" value="SLM88012.1"/>
    <property type="molecule type" value="Genomic_DNA"/>
</dbReference>
<protein>
    <submittedName>
        <fullName evidence="5">Putative MerR-family transcriptional regulator</fullName>
    </submittedName>
</protein>
<dbReference type="PANTHER" id="PTHR30204">
    <property type="entry name" value="REDOX-CYCLING DRUG-SENSING TRANSCRIPTIONAL ACTIVATOR SOXR"/>
    <property type="match status" value="1"/>
</dbReference>
<evidence type="ECO:0000313" key="5">
    <source>
        <dbReference type="EMBL" id="SLM88012.1"/>
    </source>
</evidence>
<dbReference type="InterPro" id="IPR009061">
    <property type="entry name" value="DNA-bd_dom_put_sf"/>
</dbReference>
<evidence type="ECO:0000256" key="1">
    <source>
        <dbReference type="ARBA" id="ARBA00023125"/>
    </source>
</evidence>
<dbReference type="InterPro" id="IPR000551">
    <property type="entry name" value="MerR-type_HTH_dom"/>
</dbReference>
<keyword evidence="6" id="KW-1185">Reference proteome</keyword>
<dbReference type="PANTHER" id="PTHR30204:SF93">
    <property type="entry name" value="HTH MERR-TYPE DOMAIN-CONTAINING PROTEIN"/>
    <property type="match status" value="1"/>
</dbReference>
<evidence type="ECO:0000313" key="6">
    <source>
        <dbReference type="Proteomes" id="UP000195981"/>
    </source>
</evidence>
<organism evidence="5 6">
    <name type="scientific">Brachybacterium nesterenkovii</name>
    <dbReference type="NCBI Taxonomy" id="47847"/>
    <lineage>
        <taxon>Bacteria</taxon>
        <taxon>Bacillati</taxon>
        <taxon>Actinomycetota</taxon>
        <taxon>Actinomycetes</taxon>
        <taxon>Micrococcales</taxon>
        <taxon>Dermabacteraceae</taxon>
        <taxon>Brachybacterium</taxon>
    </lineage>
</organism>
<dbReference type="Proteomes" id="UP000195981">
    <property type="component" value="Unassembled WGS sequence"/>
</dbReference>
<dbReference type="SMART" id="SM00422">
    <property type="entry name" value="HTH_MERR"/>
    <property type="match status" value="1"/>
</dbReference>
<gene>
    <name evidence="5" type="ORF">FM110_00870</name>
</gene>
<dbReference type="AlphaFoldDB" id="A0A1X6WT68"/>
<name>A0A1X6WT68_9MICO</name>
<dbReference type="Gene3D" id="1.10.1660.10">
    <property type="match status" value="1"/>
</dbReference>
<dbReference type="Pfam" id="PF13411">
    <property type="entry name" value="MerR_1"/>
    <property type="match status" value="1"/>
</dbReference>
<dbReference type="SUPFAM" id="SSF46955">
    <property type="entry name" value="Putative DNA-binding domain"/>
    <property type="match status" value="1"/>
</dbReference>
<keyword evidence="1" id="KW-0238">DNA-binding</keyword>
<evidence type="ECO:0000256" key="3">
    <source>
        <dbReference type="SAM" id="MobiDB-lite"/>
    </source>
</evidence>
<dbReference type="GO" id="GO:0003677">
    <property type="term" value="F:DNA binding"/>
    <property type="evidence" value="ECO:0007669"/>
    <property type="project" value="UniProtKB-KW"/>
</dbReference>
<reference evidence="5 6" key="1">
    <citation type="submission" date="2017-02" db="EMBL/GenBank/DDBJ databases">
        <authorList>
            <person name="Peterson S.W."/>
        </authorList>
    </citation>
    <scope>NUCLEOTIDE SEQUENCE [LARGE SCALE GENOMIC DNA]</scope>
    <source>
        <strain evidence="5 6">CIP104813</strain>
    </source>
</reference>
<sequence length="294" mass="32496">MPMRISECAELTGTTVRTIRYYHQIGLLPIPGHRGGRRDYGLDHVARILRIRWLADAGVPLDAVAQILASDEATETDGGGERTLRELRATARTLDERLAELTEQRERIDALMTMAEEGREFSPLPPSFSAFYDRVTARLTDPDAIAALDKERRIGEMFAQRGMLASPAQLAPVMERLTEHDVDRVVEFYTAYARIPREDPETADGLVTELRELIRRWSRENPALTADTVALLPAWALRSRTGARILQGFMTLVAGDARQARLLRGVLDDLLGPASSSANPATDTATDTDSGSLS</sequence>
<feature type="coiled-coil region" evidence="2">
    <location>
        <begin position="84"/>
        <end position="111"/>
    </location>
</feature>
<dbReference type="CDD" id="cd00592">
    <property type="entry name" value="HTH_MerR-like"/>
    <property type="match status" value="1"/>
</dbReference>
<dbReference type="InterPro" id="IPR047057">
    <property type="entry name" value="MerR_fam"/>
</dbReference>